<dbReference type="GO" id="GO:0006508">
    <property type="term" value="P:proteolysis"/>
    <property type="evidence" value="ECO:0007669"/>
    <property type="project" value="UniProtKB-KW"/>
</dbReference>
<evidence type="ECO:0000256" key="4">
    <source>
        <dbReference type="ARBA" id="ARBA00022825"/>
    </source>
</evidence>
<dbReference type="InterPro" id="IPR000209">
    <property type="entry name" value="Peptidase_S8/S53_dom"/>
</dbReference>
<feature type="active site" description="Charge relay system" evidence="5">
    <location>
        <position position="14"/>
    </location>
</feature>
<dbReference type="InterPro" id="IPR023828">
    <property type="entry name" value="Peptidase_S8_Ser-AS"/>
</dbReference>
<evidence type="ECO:0000256" key="2">
    <source>
        <dbReference type="ARBA" id="ARBA00022670"/>
    </source>
</evidence>
<dbReference type="InterPro" id="IPR015500">
    <property type="entry name" value="Peptidase_S8_subtilisin-rel"/>
</dbReference>
<dbReference type="PROSITE" id="PS00138">
    <property type="entry name" value="SUBTILASE_SER"/>
    <property type="match status" value="1"/>
</dbReference>
<dbReference type="SUPFAM" id="SSF52743">
    <property type="entry name" value="Subtilisin-like"/>
    <property type="match status" value="1"/>
</dbReference>
<accession>A0AAN6XL86</accession>
<reference evidence="7" key="2">
    <citation type="submission" date="2023-05" db="EMBL/GenBank/DDBJ databases">
        <authorList>
            <consortium name="Lawrence Berkeley National Laboratory"/>
            <person name="Steindorff A."/>
            <person name="Hensen N."/>
            <person name="Bonometti L."/>
            <person name="Westerberg I."/>
            <person name="Brannstrom I.O."/>
            <person name="Guillou S."/>
            <person name="Cros-Aarteil S."/>
            <person name="Calhoun S."/>
            <person name="Haridas S."/>
            <person name="Kuo A."/>
            <person name="Mondo S."/>
            <person name="Pangilinan J."/>
            <person name="Riley R."/>
            <person name="Labutti K."/>
            <person name="Andreopoulos B."/>
            <person name="Lipzen A."/>
            <person name="Chen C."/>
            <person name="Yanf M."/>
            <person name="Daum C."/>
            <person name="Ng V."/>
            <person name="Clum A."/>
            <person name="Ohm R."/>
            <person name="Martin F."/>
            <person name="Silar P."/>
            <person name="Natvig D."/>
            <person name="Lalanne C."/>
            <person name="Gautier V."/>
            <person name="Ament-Velasquez S.L."/>
            <person name="Kruys A."/>
            <person name="Hutchinson M.I."/>
            <person name="Powell A.J."/>
            <person name="Barry K."/>
            <person name="Miller A.N."/>
            <person name="Grigoriev I.V."/>
            <person name="Debuchy R."/>
            <person name="Gladieux P."/>
            <person name="Thoren M.H."/>
            <person name="Johannesson H."/>
        </authorList>
    </citation>
    <scope>NUCLEOTIDE SEQUENCE</scope>
    <source>
        <strain evidence="7">CBS 315.58</strain>
    </source>
</reference>
<evidence type="ECO:0000256" key="1">
    <source>
        <dbReference type="ARBA" id="ARBA00011073"/>
    </source>
</evidence>
<keyword evidence="2 5" id="KW-0645">Protease</keyword>
<dbReference type="EMBL" id="MU863898">
    <property type="protein sequence ID" value="KAK4202406.1"/>
    <property type="molecule type" value="Genomic_DNA"/>
</dbReference>
<keyword evidence="8" id="KW-1185">Reference proteome</keyword>
<dbReference type="AlphaFoldDB" id="A0AAN6XL86"/>
<reference evidence="7" key="1">
    <citation type="journal article" date="2023" name="Mol. Phylogenet. Evol.">
        <title>Genome-scale phylogeny and comparative genomics of the fungal order Sordariales.</title>
        <authorList>
            <person name="Hensen N."/>
            <person name="Bonometti L."/>
            <person name="Westerberg I."/>
            <person name="Brannstrom I.O."/>
            <person name="Guillou S."/>
            <person name="Cros-Aarteil S."/>
            <person name="Calhoun S."/>
            <person name="Haridas S."/>
            <person name="Kuo A."/>
            <person name="Mondo S."/>
            <person name="Pangilinan J."/>
            <person name="Riley R."/>
            <person name="LaButti K."/>
            <person name="Andreopoulos B."/>
            <person name="Lipzen A."/>
            <person name="Chen C."/>
            <person name="Yan M."/>
            <person name="Daum C."/>
            <person name="Ng V."/>
            <person name="Clum A."/>
            <person name="Steindorff A."/>
            <person name="Ohm R.A."/>
            <person name="Martin F."/>
            <person name="Silar P."/>
            <person name="Natvig D.O."/>
            <person name="Lalanne C."/>
            <person name="Gautier V."/>
            <person name="Ament-Velasquez S.L."/>
            <person name="Kruys A."/>
            <person name="Hutchinson M.I."/>
            <person name="Powell A.J."/>
            <person name="Barry K."/>
            <person name="Miller A.N."/>
            <person name="Grigoriev I.V."/>
            <person name="Debuchy R."/>
            <person name="Gladieux P."/>
            <person name="Hiltunen Thoren M."/>
            <person name="Johannesson H."/>
        </authorList>
    </citation>
    <scope>NUCLEOTIDE SEQUENCE</scope>
    <source>
        <strain evidence="7">CBS 315.58</strain>
    </source>
</reference>
<dbReference type="GO" id="GO:0004252">
    <property type="term" value="F:serine-type endopeptidase activity"/>
    <property type="evidence" value="ECO:0007669"/>
    <property type="project" value="UniProtKB-UniRule"/>
</dbReference>
<comment type="caution">
    <text evidence="7">The sequence shown here is derived from an EMBL/GenBank/DDBJ whole genome shotgun (WGS) entry which is preliminary data.</text>
</comment>
<comment type="similarity">
    <text evidence="1 5">Belongs to the peptidase S8 family.</text>
</comment>
<feature type="active site" description="Charge relay system" evidence="5">
    <location>
        <position position="213"/>
    </location>
</feature>
<evidence type="ECO:0000313" key="7">
    <source>
        <dbReference type="EMBL" id="KAK4202406.1"/>
    </source>
</evidence>
<organism evidence="7 8">
    <name type="scientific">Triangularia verruculosa</name>
    <dbReference type="NCBI Taxonomy" id="2587418"/>
    <lineage>
        <taxon>Eukaryota</taxon>
        <taxon>Fungi</taxon>
        <taxon>Dikarya</taxon>
        <taxon>Ascomycota</taxon>
        <taxon>Pezizomycotina</taxon>
        <taxon>Sordariomycetes</taxon>
        <taxon>Sordariomycetidae</taxon>
        <taxon>Sordariales</taxon>
        <taxon>Podosporaceae</taxon>
        <taxon>Triangularia</taxon>
    </lineage>
</organism>
<gene>
    <name evidence="7" type="ORF">QBC40DRAFT_305227</name>
</gene>
<dbReference type="InterPro" id="IPR036852">
    <property type="entry name" value="Peptidase_S8/S53_dom_sf"/>
</dbReference>
<feature type="domain" description="Peptidase S8/S53" evidence="6">
    <location>
        <begin position="7"/>
        <end position="253"/>
    </location>
</feature>
<evidence type="ECO:0000313" key="8">
    <source>
        <dbReference type="Proteomes" id="UP001303160"/>
    </source>
</evidence>
<keyword evidence="4 5" id="KW-0720">Serine protease</keyword>
<dbReference type="Gene3D" id="3.40.50.200">
    <property type="entry name" value="Peptidase S8/S53 domain"/>
    <property type="match status" value="1"/>
</dbReference>
<proteinExistence type="inferred from homology"/>
<evidence type="ECO:0000256" key="3">
    <source>
        <dbReference type="ARBA" id="ARBA00022801"/>
    </source>
</evidence>
<evidence type="ECO:0000259" key="6">
    <source>
        <dbReference type="Pfam" id="PF00082"/>
    </source>
</evidence>
<name>A0AAN6XL86_9PEZI</name>
<dbReference type="Pfam" id="PF00082">
    <property type="entry name" value="Peptidase_S8"/>
    <property type="match status" value="1"/>
</dbReference>
<dbReference type="PANTHER" id="PTHR43806:SF11">
    <property type="entry name" value="CEREVISIN-RELATED"/>
    <property type="match status" value="1"/>
</dbReference>
<dbReference type="CDD" id="cd00306">
    <property type="entry name" value="Peptidases_S8_S53"/>
    <property type="match status" value="1"/>
</dbReference>
<dbReference type="PANTHER" id="PTHR43806">
    <property type="entry name" value="PEPTIDASE S8"/>
    <property type="match status" value="1"/>
</dbReference>
<keyword evidence="3 5" id="KW-0378">Hydrolase</keyword>
<dbReference type="PRINTS" id="PR00723">
    <property type="entry name" value="SUBTILISIN"/>
</dbReference>
<feature type="active site" description="Charge relay system" evidence="5">
    <location>
        <position position="54"/>
    </location>
</feature>
<sequence>MKPPAQRIKVAILDTGLDPAIPAIEAHKKCIQRKKGWPLTDKGEEMVPADTDGHGTHVTGLLLRMAPDCDVYVAKIANKEGKPISPARVAEAIDHAVNVWKVDIISMSFGFTDEREQGHQKLREAINKAHAMGVLMFAGASNTGAHAAPVPGPAFPARHSNVFCIYAGDAMGNSSRINPTARTDDYNFLALGEAVKSGWPGKSPYSMRMSGTSVSTPIVAGLAASFLRYAYWKMPDNAPRCKEFEKMQKWLFHVSTRRNGYDVLSLSTFFRDESNEEREIFLQKLVEGRLP</sequence>
<dbReference type="PROSITE" id="PS51892">
    <property type="entry name" value="SUBTILASE"/>
    <property type="match status" value="1"/>
</dbReference>
<dbReference type="Proteomes" id="UP001303160">
    <property type="component" value="Unassembled WGS sequence"/>
</dbReference>
<dbReference type="InterPro" id="IPR050131">
    <property type="entry name" value="Peptidase_S8_subtilisin-like"/>
</dbReference>
<protein>
    <submittedName>
        <fullName evidence="7">Peptidase S8/S53 domain-containing protein</fullName>
    </submittedName>
</protein>
<evidence type="ECO:0000256" key="5">
    <source>
        <dbReference type="PROSITE-ProRule" id="PRU01240"/>
    </source>
</evidence>